<organism evidence="7 8">
    <name type="scientific">Nocardia panacis</name>
    <dbReference type="NCBI Taxonomy" id="2340916"/>
    <lineage>
        <taxon>Bacteria</taxon>
        <taxon>Bacillati</taxon>
        <taxon>Actinomycetota</taxon>
        <taxon>Actinomycetes</taxon>
        <taxon>Mycobacteriales</taxon>
        <taxon>Nocardiaceae</taxon>
        <taxon>Nocardia</taxon>
    </lineage>
</organism>
<keyword evidence="3" id="KW-0560">Oxidoreductase</keyword>
<dbReference type="InterPro" id="IPR029061">
    <property type="entry name" value="THDP-binding"/>
</dbReference>
<feature type="domain" description="Transketolase-like pyrimidine-binding" evidence="6">
    <location>
        <begin position="336"/>
        <end position="509"/>
    </location>
</feature>
<dbReference type="InterPro" id="IPR009014">
    <property type="entry name" value="Transketo_C/PFOR_II"/>
</dbReference>
<reference evidence="7 8" key="1">
    <citation type="submission" date="2018-09" db="EMBL/GenBank/DDBJ databases">
        <title>YIM PH21274 draft genome.</title>
        <authorList>
            <person name="Miao C."/>
        </authorList>
    </citation>
    <scope>NUCLEOTIDE SEQUENCE [LARGE SCALE GENOMIC DNA]</scope>
    <source>
        <strain evidence="7 8">YIM PH 21724</strain>
    </source>
</reference>
<dbReference type="CDD" id="cd02000">
    <property type="entry name" value="TPP_E1_PDC_ADC_BCADC"/>
    <property type="match status" value="1"/>
</dbReference>
<evidence type="ECO:0000256" key="2">
    <source>
        <dbReference type="ARBA" id="ARBA00022532"/>
    </source>
</evidence>
<dbReference type="SUPFAM" id="SSF52922">
    <property type="entry name" value="TK C-terminal domain-like"/>
    <property type="match status" value="1"/>
</dbReference>
<dbReference type="PANTHER" id="PTHR42980">
    <property type="entry name" value="2-OXOISOVALERATE DEHYDROGENASE SUBUNIT BETA-RELATED"/>
    <property type="match status" value="1"/>
</dbReference>
<evidence type="ECO:0000313" key="7">
    <source>
        <dbReference type="EMBL" id="RJO70738.1"/>
    </source>
</evidence>
<dbReference type="Gene3D" id="3.40.50.920">
    <property type="match status" value="1"/>
</dbReference>
<evidence type="ECO:0000256" key="5">
    <source>
        <dbReference type="ARBA" id="ARBA00051911"/>
    </source>
</evidence>
<dbReference type="OrthoDB" id="4009369at2"/>
<dbReference type="GO" id="GO:0000287">
    <property type="term" value="F:magnesium ion binding"/>
    <property type="evidence" value="ECO:0007669"/>
    <property type="project" value="UniProtKB-ARBA"/>
</dbReference>
<accession>A0A3A4JP27</accession>
<dbReference type="Pfam" id="PF00676">
    <property type="entry name" value="E1_dh"/>
    <property type="match status" value="1"/>
</dbReference>
<comment type="catalytic activity">
    <reaction evidence="5">
        <text>N(6)-[(R)-lipoyl]-L-lysyl-[protein] + 2-oxoglutarate + H(+) = N(6)-[(R)-S(8)-succinyldihydrolipoyl]-L-lysyl-[protein] + CO2</text>
        <dbReference type="Rhea" id="RHEA:12188"/>
        <dbReference type="Rhea" id="RHEA-COMP:10474"/>
        <dbReference type="Rhea" id="RHEA-COMP:20092"/>
        <dbReference type="ChEBI" id="CHEBI:15378"/>
        <dbReference type="ChEBI" id="CHEBI:16526"/>
        <dbReference type="ChEBI" id="CHEBI:16810"/>
        <dbReference type="ChEBI" id="CHEBI:83099"/>
        <dbReference type="ChEBI" id="CHEBI:83120"/>
        <dbReference type="EC" id="1.2.4.2"/>
    </reaction>
</comment>
<dbReference type="Gene3D" id="3.40.50.970">
    <property type="match status" value="2"/>
</dbReference>
<dbReference type="InterPro" id="IPR033248">
    <property type="entry name" value="Transketolase_C"/>
</dbReference>
<sequence>MTVQQRVDPATPISAPDTERALLHTMLLSREFDRRAALCFRQGGAWFHISSAGHEALGALAGLLRDDDVIAPHYRDRALLLARGMSLADMAHDLLATAGGDARGRNMTSHFSDRANNVFSIASPVASNCLPAAGLAWAARLRGRESVVLCLTGDASTRQGEFYEAVAFAAERTLPVIFLVEDNRYGVSTPTDRTNPRALGLLGADLVVAVDGLDTRALALAAAEAISTARHSGRPRVLWCRMDRLDAHTSGDDQRIYRPPAELAALGDPITLLADRLLAENTLTRADLTVMRAEAVATVAAVFEVAALHPHADPATLGEELFAAPPMVLAAEPPAETMLAAVNAELAVALEDPLTVVFGEDVEDPKGGVFGLTKGLTPTGRVFNSPLAEATIVGVGVGLAAAGLRPAVELQFIDFAGPAWNQLTAQAATLRWRTHGRWICPLIIYAPYGAYLPGGGIWHSQSNESLLTHVPGLRIAVPAGPADVHAVFQQARAGEDPVVVLLPKHLLRQRDNELSCAGDPLLRSGADVTIVAWGNCVELAVAAADELSGDHVGADVVGLCWLDPCDPGPVLESVRRTGRLIVVQEDVAAGSFGASVISAVLSDDTTFYRLLAPPRLLSRAHVHVPYDIGLESAALPCAAEICRVARALSSQE</sequence>
<dbReference type="InterPro" id="IPR005475">
    <property type="entry name" value="Transketolase-like_Pyr-bd"/>
</dbReference>
<dbReference type="PANTHER" id="PTHR42980:SF1">
    <property type="entry name" value="2-OXOISOVALERATE DEHYDROGENASE SUBUNIT BETA, MITOCHONDRIAL"/>
    <property type="match status" value="1"/>
</dbReference>
<dbReference type="Pfam" id="PF02780">
    <property type="entry name" value="Transketolase_C"/>
    <property type="match status" value="1"/>
</dbReference>
<proteinExistence type="predicted"/>
<evidence type="ECO:0000256" key="3">
    <source>
        <dbReference type="ARBA" id="ARBA00023002"/>
    </source>
</evidence>
<dbReference type="InterPro" id="IPR001017">
    <property type="entry name" value="DH_E1"/>
</dbReference>
<name>A0A3A4JP27_9NOCA</name>
<evidence type="ECO:0000313" key="8">
    <source>
        <dbReference type="Proteomes" id="UP000266677"/>
    </source>
</evidence>
<comment type="caution">
    <text evidence="7">The sequence shown here is derived from an EMBL/GenBank/DDBJ whole genome shotgun (WGS) entry which is preliminary data.</text>
</comment>
<dbReference type="RefSeq" id="WP_120043795.1">
    <property type="nucleotide sequence ID" value="NZ_QZFU01000036.1"/>
</dbReference>
<keyword evidence="4" id="KW-0786">Thiamine pyrophosphate</keyword>
<dbReference type="Pfam" id="PF02779">
    <property type="entry name" value="Transket_pyr"/>
    <property type="match status" value="1"/>
</dbReference>
<dbReference type="GO" id="GO:0006099">
    <property type="term" value="P:tricarboxylic acid cycle"/>
    <property type="evidence" value="ECO:0007669"/>
    <property type="project" value="UniProtKB-KW"/>
</dbReference>
<dbReference type="GO" id="GO:0004591">
    <property type="term" value="F:oxoglutarate dehydrogenase (succinyl-transferring) activity"/>
    <property type="evidence" value="ECO:0007669"/>
    <property type="project" value="UniProtKB-EC"/>
</dbReference>
<keyword evidence="8" id="KW-1185">Reference proteome</keyword>
<dbReference type="GO" id="GO:0009083">
    <property type="term" value="P:branched-chain amino acid catabolic process"/>
    <property type="evidence" value="ECO:0007669"/>
    <property type="project" value="TreeGrafter"/>
</dbReference>
<evidence type="ECO:0000256" key="1">
    <source>
        <dbReference type="ARBA" id="ARBA00001964"/>
    </source>
</evidence>
<comment type="cofactor">
    <cofactor evidence="1">
        <name>thiamine diphosphate</name>
        <dbReference type="ChEBI" id="CHEBI:58937"/>
    </cofactor>
</comment>
<dbReference type="Proteomes" id="UP000266677">
    <property type="component" value="Unassembled WGS sequence"/>
</dbReference>
<keyword evidence="2" id="KW-0816">Tricarboxylic acid cycle</keyword>
<evidence type="ECO:0000259" key="6">
    <source>
        <dbReference type="SMART" id="SM00861"/>
    </source>
</evidence>
<dbReference type="GO" id="GO:0007584">
    <property type="term" value="P:response to nutrient"/>
    <property type="evidence" value="ECO:0007669"/>
    <property type="project" value="TreeGrafter"/>
</dbReference>
<protein>
    <submittedName>
        <fullName evidence="7">Branched-chain alpha-keto acid dehydrogenase</fullName>
    </submittedName>
</protein>
<evidence type="ECO:0000256" key="4">
    <source>
        <dbReference type="ARBA" id="ARBA00023052"/>
    </source>
</evidence>
<dbReference type="EMBL" id="QZFU01000036">
    <property type="protein sequence ID" value="RJO70738.1"/>
    <property type="molecule type" value="Genomic_DNA"/>
</dbReference>
<dbReference type="SUPFAM" id="SSF52518">
    <property type="entry name" value="Thiamin diphosphate-binding fold (THDP-binding)"/>
    <property type="match status" value="2"/>
</dbReference>
<dbReference type="SMART" id="SM00861">
    <property type="entry name" value="Transket_pyr"/>
    <property type="match status" value="1"/>
</dbReference>
<gene>
    <name evidence="7" type="ORF">D5S18_26405</name>
</gene>
<dbReference type="AlphaFoldDB" id="A0A3A4JP27"/>